<sequence>MIPTALPLELQMEIFVLAARSRPVAIPKLMLVSWWVNKLVEPFLYRTIVFSDPIKHYPAFRPDVLLRAIQSKPASFFRDSVRHLNFSAPGDRFSEEDARTIISACSGVVNLHVPSQNLLTKVFLDLLPPVKRIYTNVEMLFHPSPVDFSHPSLSHLTHLQVFDWVREETANQWASLATLPHLTHLSFANCRRIFPVFRRILDTSNSLQILVLLTSGPLRRHDSDSQENELLTQDPRFVAMISLYYQWDWQMGVHTGQDYWARAENFVAKRKAGLVQDCFMTTIKIFSRNSTNGLLDFHDPGSHA</sequence>
<name>A0A8H6Z8S0_9AGAR</name>
<comment type="caution">
    <text evidence="1">The sequence shown here is derived from an EMBL/GenBank/DDBJ whole genome shotgun (WGS) entry which is preliminary data.</text>
</comment>
<keyword evidence="2" id="KW-1185">Reference proteome</keyword>
<evidence type="ECO:0000313" key="2">
    <source>
        <dbReference type="Proteomes" id="UP000623467"/>
    </source>
</evidence>
<organism evidence="1 2">
    <name type="scientific">Mycena sanguinolenta</name>
    <dbReference type="NCBI Taxonomy" id="230812"/>
    <lineage>
        <taxon>Eukaryota</taxon>
        <taxon>Fungi</taxon>
        <taxon>Dikarya</taxon>
        <taxon>Basidiomycota</taxon>
        <taxon>Agaricomycotina</taxon>
        <taxon>Agaricomycetes</taxon>
        <taxon>Agaricomycetidae</taxon>
        <taxon>Agaricales</taxon>
        <taxon>Marasmiineae</taxon>
        <taxon>Mycenaceae</taxon>
        <taxon>Mycena</taxon>
    </lineage>
</organism>
<proteinExistence type="predicted"/>
<dbReference type="AlphaFoldDB" id="A0A8H6Z8S0"/>
<dbReference type="SUPFAM" id="SSF52047">
    <property type="entry name" value="RNI-like"/>
    <property type="match status" value="1"/>
</dbReference>
<evidence type="ECO:0000313" key="1">
    <source>
        <dbReference type="EMBL" id="KAF7374628.1"/>
    </source>
</evidence>
<protein>
    <submittedName>
        <fullName evidence="1">Uncharacterized protein</fullName>
    </submittedName>
</protein>
<dbReference type="OrthoDB" id="3145912at2759"/>
<dbReference type="EMBL" id="JACAZH010000002">
    <property type="protein sequence ID" value="KAF7374628.1"/>
    <property type="molecule type" value="Genomic_DNA"/>
</dbReference>
<dbReference type="Proteomes" id="UP000623467">
    <property type="component" value="Unassembled WGS sequence"/>
</dbReference>
<accession>A0A8H6Z8S0</accession>
<gene>
    <name evidence="1" type="ORF">MSAN_00347600</name>
</gene>
<reference evidence="1" key="1">
    <citation type="submission" date="2020-05" db="EMBL/GenBank/DDBJ databases">
        <title>Mycena genomes resolve the evolution of fungal bioluminescence.</title>
        <authorList>
            <person name="Tsai I.J."/>
        </authorList>
    </citation>
    <scope>NUCLEOTIDE SEQUENCE</scope>
    <source>
        <strain evidence="1">160909Yilan</strain>
    </source>
</reference>